<dbReference type="EMBL" id="OZ004258">
    <property type="protein sequence ID" value="CAK7912479.1"/>
    <property type="molecule type" value="Genomic_DNA"/>
</dbReference>
<proteinExistence type="predicted"/>
<name>A0ABP0EFH5_9ASCO</name>
<evidence type="ECO:0000313" key="2">
    <source>
        <dbReference type="Proteomes" id="UP001497600"/>
    </source>
</evidence>
<gene>
    <name evidence="1" type="ORF">CAAN4_F07250</name>
</gene>
<dbReference type="Proteomes" id="UP001497600">
    <property type="component" value="Chromosome F"/>
</dbReference>
<evidence type="ECO:0000313" key="1">
    <source>
        <dbReference type="EMBL" id="CAK7912479.1"/>
    </source>
</evidence>
<keyword evidence="2" id="KW-1185">Reference proteome</keyword>
<protein>
    <submittedName>
        <fullName evidence="1">Uncharacterized protein</fullName>
    </submittedName>
</protein>
<organism evidence="1 2">
    <name type="scientific">[Candida] anglica</name>
    <dbReference type="NCBI Taxonomy" id="148631"/>
    <lineage>
        <taxon>Eukaryota</taxon>
        <taxon>Fungi</taxon>
        <taxon>Dikarya</taxon>
        <taxon>Ascomycota</taxon>
        <taxon>Saccharomycotina</taxon>
        <taxon>Pichiomycetes</taxon>
        <taxon>Debaryomycetaceae</taxon>
        <taxon>Kurtzmaniella</taxon>
    </lineage>
</organism>
<reference evidence="1 2" key="1">
    <citation type="submission" date="2024-01" db="EMBL/GenBank/DDBJ databases">
        <authorList>
            <consortium name="Genoscope - CEA"/>
            <person name="William W."/>
        </authorList>
    </citation>
    <scope>NUCLEOTIDE SEQUENCE [LARGE SCALE GENOMIC DNA]</scope>
    <source>
        <strain evidence="1 2">29B2s-10</strain>
    </source>
</reference>
<sequence>MGAAPKDLDIFFDGLFQIIIKITKLINNESMYTATYQRPTAFDAMGFTYENHSLQMSSLEPDKVFCNYSELNVASPIETAWRGDTYQGEYVPCCLPTDQSIMCDLLSSSFQLEFTRYQSMKNTLPRRLQPDISLLAKYRENIKYRIPQPRLHRRKIGNVIKKQTRGANRIFDDLATTFQVIGIEIFAAVTQYKKGRRGRSTIYNKERGIEELLTVSEDDPLLQRSASKFDTLKTICDNHSKPMDNMNLRDYDLNYTNQETPLVGHNSLLMYPISNDQFSFENTPCLQQLQDCAPPLCTQATTYYIRNLGIPMIQADMFSISTFGDESDNDGSYEDIYLEYLNPASIDGYKESTSLLRYLRERLSLTRMTNWIQNHTR</sequence>
<accession>A0ABP0EFH5</accession>